<sequence length="267" mass="31664">MRIIWCGKVWKGEASGVYSVRSAYKKLLQLSGDPNQLQNQTKYMYYMPSKLKITVWKCCRNFIPTLCNQQYRRLTNVVVCPKCAVRVETCEHVFRECLVTRDTWRQLNCARPESVEEASFIDWITWFFENNYTSQSRIFACAIWVLWTERNKWIHERQKKSGLEIANFVRSYIIELDGLEKVLPANLLGNESWKPPKSPFARINFDIAYNKKDNRSCSGLMVSDSNVMVLVARTVLNDNVPSVLQRRLLPVFRDSNWEWIWELWLWR</sequence>
<accession>A0A7J8VUU8</accession>
<dbReference type="EMBL" id="JABFAB010000012">
    <property type="protein sequence ID" value="MBA0666352.1"/>
    <property type="molecule type" value="Genomic_DNA"/>
</dbReference>
<dbReference type="Proteomes" id="UP000593573">
    <property type="component" value="Unassembled WGS sequence"/>
</dbReference>
<protein>
    <recommendedName>
        <fullName evidence="1">Reverse transcriptase zinc-binding domain-containing protein</fullName>
    </recommendedName>
</protein>
<dbReference type="Pfam" id="PF13966">
    <property type="entry name" value="zf-RVT"/>
    <property type="match status" value="1"/>
</dbReference>
<name>A0A7J8VUU8_9ROSI</name>
<gene>
    <name evidence="2" type="ORF">Goklo_002772</name>
</gene>
<dbReference type="AlphaFoldDB" id="A0A7J8VUU8"/>
<dbReference type="InterPro" id="IPR026960">
    <property type="entry name" value="RVT-Znf"/>
</dbReference>
<proteinExistence type="predicted"/>
<reference evidence="2 3" key="1">
    <citation type="journal article" date="2019" name="Genome Biol. Evol.">
        <title>Insights into the evolution of the New World diploid cottons (Gossypium, subgenus Houzingenia) based on genome sequencing.</title>
        <authorList>
            <person name="Grover C.E."/>
            <person name="Arick M.A. 2nd"/>
            <person name="Thrash A."/>
            <person name="Conover J.L."/>
            <person name="Sanders W.S."/>
            <person name="Peterson D.G."/>
            <person name="Frelichowski J.E."/>
            <person name="Scheffler J.A."/>
            <person name="Scheffler B.E."/>
            <person name="Wendel J.F."/>
        </authorList>
    </citation>
    <scope>NUCLEOTIDE SEQUENCE [LARGE SCALE GENOMIC DNA]</scope>
    <source>
        <strain evidence="2">57</strain>
        <tissue evidence="2">Leaf</tissue>
    </source>
</reference>
<dbReference type="OrthoDB" id="1001185at2759"/>
<comment type="caution">
    <text evidence="2">The sequence shown here is derived from an EMBL/GenBank/DDBJ whole genome shotgun (WGS) entry which is preliminary data.</text>
</comment>
<evidence type="ECO:0000259" key="1">
    <source>
        <dbReference type="Pfam" id="PF13966"/>
    </source>
</evidence>
<feature type="domain" description="Reverse transcriptase zinc-binding" evidence="1">
    <location>
        <begin position="18"/>
        <end position="104"/>
    </location>
</feature>
<keyword evidence="3" id="KW-1185">Reference proteome</keyword>
<evidence type="ECO:0000313" key="3">
    <source>
        <dbReference type="Proteomes" id="UP000593573"/>
    </source>
</evidence>
<evidence type="ECO:0000313" key="2">
    <source>
        <dbReference type="EMBL" id="MBA0666352.1"/>
    </source>
</evidence>
<organism evidence="2 3">
    <name type="scientific">Gossypium klotzschianum</name>
    <dbReference type="NCBI Taxonomy" id="34286"/>
    <lineage>
        <taxon>Eukaryota</taxon>
        <taxon>Viridiplantae</taxon>
        <taxon>Streptophyta</taxon>
        <taxon>Embryophyta</taxon>
        <taxon>Tracheophyta</taxon>
        <taxon>Spermatophyta</taxon>
        <taxon>Magnoliopsida</taxon>
        <taxon>eudicotyledons</taxon>
        <taxon>Gunneridae</taxon>
        <taxon>Pentapetalae</taxon>
        <taxon>rosids</taxon>
        <taxon>malvids</taxon>
        <taxon>Malvales</taxon>
        <taxon>Malvaceae</taxon>
        <taxon>Malvoideae</taxon>
        <taxon>Gossypium</taxon>
    </lineage>
</organism>